<protein>
    <submittedName>
        <fullName evidence="1">Uncharacterized protein</fullName>
    </submittedName>
</protein>
<evidence type="ECO:0000313" key="1">
    <source>
        <dbReference type="EMBL" id="DAF48115.1"/>
    </source>
</evidence>
<dbReference type="EMBL" id="BK032563">
    <property type="protein sequence ID" value="DAF48115.1"/>
    <property type="molecule type" value="Genomic_DNA"/>
</dbReference>
<sequence>MTNETSRWDKLNAISHLKAHLKYRDTEACETSANDREKCALKWLFVELVVETDTLKTQI</sequence>
<organism evidence="1">
    <name type="scientific">Myoviridae sp. ctVKV3</name>
    <dbReference type="NCBI Taxonomy" id="2827688"/>
    <lineage>
        <taxon>Viruses</taxon>
        <taxon>Duplodnaviria</taxon>
        <taxon>Heunggongvirae</taxon>
        <taxon>Uroviricota</taxon>
        <taxon>Caudoviricetes</taxon>
    </lineage>
</organism>
<accession>A0A8S5SBC0</accession>
<reference evidence="1" key="1">
    <citation type="journal article" date="2021" name="Proc. Natl. Acad. Sci. U.S.A.">
        <title>A Catalog of Tens of Thousands of Viruses from Human Metagenomes Reveals Hidden Associations with Chronic Diseases.</title>
        <authorList>
            <person name="Tisza M.J."/>
            <person name="Buck C.B."/>
        </authorList>
    </citation>
    <scope>NUCLEOTIDE SEQUENCE</scope>
    <source>
        <strain evidence="1">CtVKV3</strain>
    </source>
</reference>
<name>A0A8S5SBC0_9CAUD</name>
<proteinExistence type="predicted"/>